<dbReference type="Pfam" id="PF04138">
    <property type="entry name" value="GtrA_DPMS_TM"/>
    <property type="match status" value="1"/>
</dbReference>
<evidence type="ECO:0000313" key="8">
    <source>
        <dbReference type="Proteomes" id="UP000009226"/>
    </source>
</evidence>
<dbReference type="AlphaFoldDB" id="F6B7R6"/>
<keyword evidence="4 5" id="KW-0472">Membrane</keyword>
<dbReference type="Proteomes" id="UP000009226">
    <property type="component" value="Chromosome"/>
</dbReference>
<dbReference type="HOGENOM" id="CLU_3152010_0_0_9"/>
<protein>
    <recommendedName>
        <fullName evidence="6">GtrA/DPMS transmembrane domain-containing protein</fullName>
    </recommendedName>
</protein>
<evidence type="ECO:0000256" key="1">
    <source>
        <dbReference type="ARBA" id="ARBA00004141"/>
    </source>
</evidence>
<feature type="domain" description="GtrA/DPMS transmembrane" evidence="6">
    <location>
        <begin position="12"/>
        <end position="43"/>
    </location>
</feature>
<evidence type="ECO:0000259" key="6">
    <source>
        <dbReference type="Pfam" id="PF04138"/>
    </source>
</evidence>
<proteinExistence type="predicted"/>
<dbReference type="EMBL" id="CP002736">
    <property type="protein sequence ID" value="AEF93438.1"/>
    <property type="molecule type" value="Genomic_DNA"/>
</dbReference>
<keyword evidence="8" id="KW-1185">Reference proteome</keyword>
<evidence type="ECO:0000313" key="7">
    <source>
        <dbReference type="EMBL" id="AEF93438.1"/>
    </source>
</evidence>
<comment type="subcellular location">
    <subcellularLocation>
        <location evidence="1">Membrane</location>
        <topology evidence="1">Multi-pass membrane protein</topology>
    </subcellularLocation>
</comment>
<evidence type="ECO:0000256" key="2">
    <source>
        <dbReference type="ARBA" id="ARBA00022692"/>
    </source>
</evidence>
<name>F6B7R6_DESCC</name>
<dbReference type="KEGG" id="dca:Desca_0546"/>
<organism evidence="7 8">
    <name type="scientific">Desulfotomaculum nigrificans (strain DSM 14880 / VKM B-2319 / CO-1-SRB)</name>
    <name type="common">Desulfotomaculum carboxydivorans</name>
    <dbReference type="NCBI Taxonomy" id="868595"/>
    <lineage>
        <taxon>Bacteria</taxon>
        <taxon>Bacillati</taxon>
        <taxon>Bacillota</taxon>
        <taxon>Clostridia</taxon>
        <taxon>Eubacteriales</taxon>
        <taxon>Desulfotomaculaceae</taxon>
        <taxon>Desulfotomaculum</taxon>
    </lineage>
</organism>
<keyword evidence="3 5" id="KW-1133">Transmembrane helix</keyword>
<gene>
    <name evidence="7" type="ordered locus">Desca_0546</name>
</gene>
<reference evidence="7 8" key="1">
    <citation type="submission" date="2011-05" db="EMBL/GenBank/DDBJ databases">
        <title>Complete sequence of Desulfotomaculum carboxydivorans CO-1-SRB.</title>
        <authorList>
            <consortium name="US DOE Joint Genome Institute"/>
            <person name="Lucas S."/>
            <person name="Han J."/>
            <person name="Lapidus A."/>
            <person name="Cheng J.-F."/>
            <person name="Goodwin L."/>
            <person name="Pitluck S."/>
            <person name="Peters L."/>
            <person name="Mikhailova N."/>
            <person name="Lu M."/>
            <person name="Han C."/>
            <person name="Tapia R."/>
            <person name="Land M."/>
            <person name="Hauser L."/>
            <person name="Kyrpides N."/>
            <person name="Ivanova N."/>
            <person name="Pagani I."/>
            <person name="Stams A."/>
            <person name="Plugge C."/>
            <person name="Muyzer G."/>
            <person name="Kuever J."/>
            <person name="Parshina S."/>
            <person name="Ivanova A."/>
            <person name="Nazina T."/>
            <person name="Woyke T."/>
        </authorList>
    </citation>
    <scope>NUCLEOTIDE SEQUENCE [LARGE SCALE GENOMIC DNA]</scope>
    <source>
        <strain evidence="8">DSM 14880 / VKM B-2319 / CO-1-SRB</strain>
    </source>
</reference>
<feature type="transmembrane region" description="Helical" evidence="5">
    <location>
        <begin position="6"/>
        <end position="32"/>
    </location>
</feature>
<keyword evidence="2 5" id="KW-0812">Transmembrane</keyword>
<evidence type="ECO:0000256" key="5">
    <source>
        <dbReference type="SAM" id="Phobius"/>
    </source>
</evidence>
<sequence>MNSQVTYSIVVPVFTVTCKTIATVMSFVVNYIGSKFWVFRDEEYSYAR</sequence>
<dbReference type="InterPro" id="IPR007267">
    <property type="entry name" value="GtrA_DPMS_TM"/>
</dbReference>
<accession>F6B7R6</accession>
<evidence type="ECO:0000256" key="3">
    <source>
        <dbReference type="ARBA" id="ARBA00022989"/>
    </source>
</evidence>
<evidence type="ECO:0000256" key="4">
    <source>
        <dbReference type="ARBA" id="ARBA00023136"/>
    </source>
</evidence>